<evidence type="ECO:0000313" key="2">
    <source>
        <dbReference type="EMBL" id="NZA03965.1"/>
    </source>
</evidence>
<feature type="transmembrane region" description="Helical" evidence="1">
    <location>
        <begin position="210"/>
        <end position="231"/>
    </location>
</feature>
<dbReference type="EMBL" id="JACCKI010000001">
    <property type="protein sequence ID" value="NZA03965.1"/>
    <property type="molecule type" value="Genomic_DNA"/>
</dbReference>
<evidence type="ECO:0000256" key="1">
    <source>
        <dbReference type="SAM" id="Phobius"/>
    </source>
</evidence>
<feature type="transmembrane region" description="Helical" evidence="1">
    <location>
        <begin position="65"/>
        <end position="86"/>
    </location>
</feature>
<feature type="transmembrane region" description="Helical" evidence="1">
    <location>
        <begin position="145"/>
        <end position="163"/>
    </location>
</feature>
<reference evidence="3 4" key="1">
    <citation type="submission" date="2019-04" db="EMBL/GenBank/DDBJ databases">
        <title>Genome Announcement to Ensure Probiotic Safety of Lactobacillus rhamnosus UBLR-58.</title>
        <authorList>
            <person name="Sulthana A."/>
            <person name="Lakshmi S.G."/>
            <person name="Madempudi R.S."/>
        </authorList>
    </citation>
    <scope>NUCLEOTIDE SEQUENCE [LARGE SCALE GENOMIC DNA]</scope>
    <source>
        <strain evidence="3 4">UBLR-58</strain>
    </source>
</reference>
<sequence>MKIQWQKPLIDKRMIVVLLLEVLLLISSLALYFDQQNSKLLQQVHDPVMTVFMGAMPDRFASSQLWWLLLWVGFMSLPIFICAGVTDAYQRNLYTFLSLRMHRRLGAYIWPLKQVVLREASLLLVMGIAVGTLTHFFLRTQQFGEAGLFIILIIVSQTFLVVLEAVLEGYFGPMIGVVGTLTIIFLSFLQMPLMPLRFAIASTFATDPQLLGAIGYQIILIILLLLIQLFYMPGRWGRYGTGRE</sequence>
<evidence type="ECO:0000313" key="4">
    <source>
        <dbReference type="Proteomes" id="UP000307517"/>
    </source>
</evidence>
<dbReference type="EMBL" id="SSHM01000001">
    <property type="protein sequence ID" value="THC81359.1"/>
    <property type="molecule type" value="Genomic_DNA"/>
</dbReference>
<dbReference type="RefSeq" id="WP_005690102.1">
    <property type="nucleotide sequence ID" value="NZ_CABFNI010000007.1"/>
</dbReference>
<gene>
    <name evidence="3" type="ORF">E6L36_13900</name>
    <name evidence="2" type="ORF">H0N82_02245</name>
</gene>
<organism evidence="2 5">
    <name type="scientific">Lacticaseibacillus rhamnosus</name>
    <name type="common">Lactobacillus rhamnosus</name>
    <dbReference type="NCBI Taxonomy" id="47715"/>
    <lineage>
        <taxon>Bacteria</taxon>
        <taxon>Bacillati</taxon>
        <taxon>Bacillota</taxon>
        <taxon>Bacilli</taxon>
        <taxon>Lactobacillales</taxon>
        <taxon>Lactobacillaceae</taxon>
        <taxon>Lacticaseibacillus</taxon>
    </lineage>
</organism>
<comment type="caution">
    <text evidence="2">The sequence shown here is derived from an EMBL/GenBank/DDBJ whole genome shotgun (WGS) entry which is preliminary data.</text>
</comment>
<proteinExistence type="predicted"/>
<protein>
    <submittedName>
        <fullName evidence="2">PTS mannose transporter subunit IID</fullName>
    </submittedName>
</protein>
<name>A0A508YQA4_LACRH</name>
<accession>A0A508YQA4</accession>
<reference evidence="2 5" key="2">
    <citation type="submission" date="2020-07" db="EMBL/GenBank/DDBJ databases">
        <title>Organ Donor 1.</title>
        <authorList>
            <person name="Marsh A.J."/>
            <person name="Azcarate-Peril M.A."/>
        </authorList>
    </citation>
    <scope>NUCLEOTIDE SEQUENCE [LARGE SCALE GENOMIC DNA]</scope>
    <source>
        <strain evidence="2 5">AMC0712</strain>
    </source>
</reference>
<dbReference type="Proteomes" id="UP000307517">
    <property type="component" value="Unassembled WGS sequence"/>
</dbReference>
<feature type="transmembrane region" description="Helical" evidence="1">
    <location>
        <begin position="14"/>
        <end position="33"/>
    </location>
</feature>
<feature type="transmembrane region" description="Helical" evidence="1">
    <location>
        <begin position="169"/>
        <end position="189"/>
    </location>
</feature>
<dbReference type="AlphaFoldDB" id="A0A508YQA4"/>
<keyword evidence="1" id="KW-0812">Transmembrane</keyword>
<dbReference type="Proteomes" id="UP000552935">
    <property type="component" value="Unassembled WGS sequence"/>
</dbReference>
<evidence type="ECO:0000313" key="3">
    <source>
        <dbReference type="EMBL" id="THC81359.1"/>
    </source>
</evidence>
<evidence type="ECO:0000313" key="5">
    <source>
        <dbReference type="Proteomes" id="UP000552935"/>
    </source>
</evidence>
<keyword evidence="1" id="KW-1133">Transmembrane helix</keyword>
<feature type="transmembrane region" description="Helical" evidence="1">
    <location>
        <begin position="120"/>
        <end position="138"/>
    </location>
</feature>
<keyword evidence="1" id="KW-0472">Membrane</keyword>